<dbReference type="EMBL" id="JNAO01000002">
    <property type="protein sequence ID" value="KGG03331.1"/>
    <property type="molecule type" value="Genomic_DNA"/>
</dbReference>
<accession>A0A0A2ANZ6</accession>
<protein>
    <submittedName>
        <fullName evidence="1">Uncharacterized protein</fullName>
    </submittedName>
</protein>
<dbReference type="AlphaFoldDB" id="A0A0A2ANZ6"/>
<organism evidence="1 2">
    <name type="scientific">Prochlorococcus marinus str. MIT 9314</name>
    <dbReference type="NCBI Taxonomy" id="167548"/>
    <lineage>
        <taxon>Bacteria</taxon>
        <taxon>Bacillati</taxon>
        <taxon>Cyanobacteriota</taxon>
        <taxon>Cyanophyceae</taxon>
        <taxon>Synechococcales</taxon>
        <taxon>Prochlorococcaceae</taxon>
        <taxon>Prochlorococcus</taxon>
    </lineage>
</organism>
<gene>
    <name evidence="1" type="ORF">EU98_0127</name>
</gene>
<dbReference type="RefSeq" id="WP_032514986.1">
    <property type="nucleotide sequence ID" value="NZ_JNAO01000002.1"/>
</dbReference>
<dbReference type="eggNOG" id="ENOG50321DP">
    <property type="taxonomic scope" value="Bacteria"/>
</dbReference>
<dbReference type="Proteomes" id="UP000030533">
    <property type="component" value="Unassembled WGS sequence"/>
</dbReference>
<sequence>MFILVSIILPIIIFISPINVNAMQGNLDLSSAQTSVGKRFAKVFCDAKREGLDSDFASEYALNNTYLKFVAFPDDDEYLADLWNFTHNNILDNCGEFVDINDLKDLEIFFKEEGLIASNRELYLPIFENN</sequence>
<reference evidence="2" key="1">
    <citation type="journal article" date="2014" name="Sci. Data">
        <title>Genomes of diverse isolates of the marine cyanobacterium Prochlorococcus.</title>
        <authorList>
            <person name="Biller S."/>
            <person name="Berube P."/>
            <person name="Thompson J."/>
            <person name="Kelly L."/>
            <person name="Roggensack S."/>
            <person name="Awad L."/>
            <person name="Roache-Johnson K."/>
            <person name="Ding H."/>
            <person name="Giovannoni S.J."/>
            <person name="Moore L.R."/>
            <person name="Chisholm S.W."/>
        </authorList>
    </citation>
    <scope>NUCLEOTIDE SEQUENCE [LARGE SCALE GENOMIC DNA]</scope>
    <source>
        <strain evidence="2">MIT 9314</strain>
    </source>
</reference>
<evidence type="ECO:0000313" key="1">
    <source>
        <dbReference type="EMBL" id="KGG03331.1"/>
    </source>
</evidence>
<evidence type="ECO:0000313" key="2">
    <source>
        <dbReference type="Proteomes" id="UP000030533"/>
    </source>
</evidence>
<proteinExistence type="predicted"/>
<comment type="caution">
    <text evidence="1">The sequence shown here is derived from an EMBL/GenBank/DDBJ whole genome shotgun (WGS) entry which is preliminary data.</text>
</comment>
<name>A0A0A2ANZ6_PROMR</name>
<dbReference type="STRING" id="167548.EU98_0127"/>